<evidence type="ECO:0000256" key="6">
    <source>
        <dbReference type="ARBA" id="ARBA00023014"/>
    </source>
</evidence>
<dbReference type="GO" id="GO:0046356">
    <property type="term" value="P:acetyl-CoA catabolic process"/>
    <property type="evidence" value="ECO:0007669"/>
    <property type="project" value="InterPro"/>
</dbReference>
<evidence type="ECO:0000256" key="7">
    <source>
        <dbReference type="ARBA" id="ARBA00023285"/>
    </source>
</evidence>
<accession>A0A8D6SVW8</accession>
<dbReference type="EMBL" id="LR792632">
    <property type="protein sequence ID" value="CAB3287070.1"/>
    <property type="molecule type" value="Genomic_DNA"/>
</dbReference>
<comment type="subunit">
    <text evidence="8">Heterodimer of delta and gamma chains. The ACDS complex is made up of alpha, epsilon, beta, gamma and delta chains with a probable stoichiometry of (alpha(2)epsilon(2))(4)-beta(8)-(gamma(1)delta(1))(8).</text>
</comment>
<evidence type="ECO:0000256" key="9">
    <source>
        <dbReference type="PIRSR" id="PIRSR000376-1"/>
    </source>
</evidence>
<evidence type="ECO:0000256" key="2">
    <source>
        <dbReference type="ARBA" id="ARBA00022603"/>
    </source>
</evidence>
<organism evidence="12 13">
    <name type="scientific">Methanocaldococcus lauensis</name>
    <dbReference type="NCBI Taxonomy" id="2546128"/>
    <lineage>
        <taxon>Archaea</taxon>
        <taxon>Methanobacteriati</taxon>
        <taxon>Methanobacteriota</taxon>
        <taxon>Methanomada group</taxon>
        <taxon>Methanococci</taxon>
        <taxon>Methanococcales</taxon>
        <taxon>Methanocaldococcaceae</taxon>
        <taxon>Methanocaldococcus</taxon>
    </lineage>
</organism>
<evidence type="ECO:0000256" key="1">
    <source>
        <dbReference type="ARBA" id="ARBA00022485"/>
    </source>
</evidence>
<evidence type="ECO:0000256" key="4">
    <source>
        <dbReference type="ARBA" id="ARBA00022723"/>
    </source>
</evidence>
<dbReference type="PANTHER" id="PTHR36214">
    <property type="match status" value="1"/>
</dbReference>
<evidence type="ECO:0000256" key="5">
    <source>
        <dbReference type="ARBA" id="ARBA00023004"/>
    </source>
</evidence>
<comment type="catalytic activity">
    <reaction evidence="8">
        <text>5,6,7,8-tetrahydrosarcinapterin + methyl-Co(III)-[corrinoid Fe-S protein] = 5-methyltetrahydrosarcinapterin + Co(I)-[corrinoid Fe-S protein] + H(+)</text>
        <dbReference type="Rhea" id="RHEA:45196"/>
        <dbReference type="Rhea" id="RHEA-COMP:11110"/>
        <dbReference type="Rhea" id="RHEA-COMP:11111"/>
        <dbReference type="ChEBI" id="CHEBI:15378"/>
        <dbReference type="ChEBI" id="CHEBI:59924"/>
        <dbReference type="ChEBI" id="CHEBI:64267"/>
        <dbReference type="ChEBI" id="CHEBI:85033"/>
        <dbReference type="ChEBI" id="CHEBI:85035"/>
        <dbReference type="EC" id="2.1.1.245"/>
    </reaction>
</comment>
<feature type="binding site" evidence="8 10">
    <location>
        <position position="19"/>
    </location>
    <ligand>
        <name>[4Fe-4S] cluster</name>
        <dbReference type="ChEBI" id="CHEBI:49883"/>
    </ligand>
</feature>
<dbReference type="Proteomes" id="UP000679213">
    <property type="component" value="Chromosome I"/>
</dbReference>
<dbReference type="PROSITE" id="PS51656">
    <property type="entry name" value="4FE4S"/>
    <property type="match status" value="1"/>
</dbReference>
<evidence type="ECO:0000313" key="12">
    <source>
        <dbReference type="EMBL" id="CAB3287070.1"/>
    </source>
</evidence>
<evidence type="ECO:0000259" key="11">
    <source>
        <dbReference type="PROSITE" id="PS51656"/>
    </source>
</evidence>
<dbReference type="PANTHER" id="PTHR36214:SF3">
    <property type="entry name" value="ACETYL-COA DECARBONYLASE_SYNTHASE COMPLEX SUBUNIT GAMMA"/>
    <property type="match status" value="1"/>
</dbReference>
<dbReference type="HAMAP" id="MF_01136">
    <property type="entry name" value="CdhE"/>
    <property type="match status" value="1"/>
</dbReference>
<dbReference type="Pfam" id="PF03599">
    <property type="entry name" value="CdhD"/>
    <property type="match status" value="1"/>
</dbReference>
<dbReference type="GO" id="GO:0032259">
    <property type="term" value="P:methylation"/>
    <property type="evidence" value="ECO:0007669"/>
    <property type="project" value="UniProtKB-KW"/>
</dbReference>
<comment type="cofactor">
    <cofactor evidence="8">
        <name>[4Fe-4S] cluster</name>
        <dbReference type="ChEBI" id="CHEBI:49883"/>
    </cofactor>
    <text evidence="8">Binds 1 [4Fe-4S] cluster.</text>
</comment>
<keyword evidence="13" id="KW-1185">Reference proteome</keyword>
<dbReference type="NCBIfam" id="NF003195">
    <property type="entry name" value="PRK04165.1"/>
    <property type="match status" value="1"/>
</dbReference>
<comment type="cofactor">
    <cofactor evidence="8">
        <name>corrinoid</name>
        <dbReference type="ChEBI" id="CHEBI:33913"/>
    </cofactor>
</comment>
<protein>
    <recommendedName>
        <fullName evidence="8">Acetyl-CoA decarbonylase/synthase complex subunit gamma</fullName>
        <shortName evidence="8">ACDS complex subunit gamma</shortName>
        <ecNumber evidence="8">2.1.1.245</ecNumber>
    </recommendedName>
    <alternativeName>
        <fullName evidence="8">5-methyltetrahydrosarcinapterin:corrinoid/iron-sulfur protein Co-methyltransferase</fullName>
    </alternativeName>
    <alternativeName>
        <fullName evidence="8">ACDS complex methyltransferase</fullName>
    </alternativeName>
    <alternativeName>
        <fullName evidence="8">Corrinoid/iron-sulfur component large subunit</fullName>
    </alternativeName>
</protein>
<dbReference type="InterPro" id="IPR023427">
    <property type="entry name" value="AcylCoA_decarb/synth_gsu_arc"/>
</dbReference>
<feature type="binding site" evidence="9">
    <location>
        <position position="378"/>
    </location>
    <ligand>
        <name>5-methoxybenzimidazolylcob(I)amide</name>
        <dbReference type="ChEBI" id="CHEBI:157765"/>
    </ligand>
</feature>
<keyword evidence="6 8" id="KW-0411">Iron-sulfur</keyword>
<feature type="binding site" evidence="8 10">
    <location>
        <position position="27"/>
    </location>
    <ligand>
        <name>[4Fe-4S] cluster</name>
        <dbReference type="ChEBI" id="CHEBI:49883"/>
    </ligand>
</feature>
<keyword evidence="1 8" id="KW-0004">4Fe-4S</keyword>
<dbReference type="Gene3D" id="3.40.50.11600">
    <property type="match status" value="1"/>
</dbReference>
<evidence type="ECO:0000256" key="10">
    <source>
        <dbReference type="PIRSR" id="PIRSR000376-2"/>
    </source>
</evidence>
<dbReference type="Gene3D" id="3.20.20.20">
    <property type="entry name" value="Dihydropteroate synthase-like"/>
    <property type="match status" value="1"/>
</dbReference>
<dbReference type="GO" id="GO:0051539">
    <property type="term" value="F:4 iron, 4 sulfur cluster binding"/>
    <property type="evidence" value="ECO:0007669"/>
    <property type="project" value="UniProtKB-KW"/>
</dbReference>
<feature type="binding site" evidence="9">
    <location>
        <position position="465"/>
    </location>
    <ligand>
        <name>5-methoxybenzimidazolylcob(I)amide</name>
        <dbReference type="ChEBI" id="CHEBI:157765"/>
    </ligand>
</feature>
<feature type="binding site" evidence="8 10">
    <location>
        <position position="22"/>
    </location>
    <ligand>
        <name>[4Fe-4S] cluster</name>
        <dbReference type="ChEBI" id="CHEBI:49883"/>
    </ligand>
</feature>
<feature type="binding site" evidence="8 10">
    <location>
        <position position="44"/>
    </location>
    <ligand>
        <name>[4Fe-4S] cluster</name>
        <dbReference type="ChEBI" id="CHEBI:49883"/>
    </ligand>
</feature>
<evidence type="ECO:0000313" key="13">
    <source>
        <dbReference type="Proteomes" id="UP000679213"/>
    </source>
</evidence>
<keyword evidence="5 8" id="KW-0408">Iron</keyword>
<keyword evidence="3 8" id="KW-0808">Transferase</keyword>
<feature type="domain" description="4Fe-4S" evidence="11">
    <location>
        <begin position="3"/>
        <end position="61"/>
    </location>
</feature>
<dbReference type="Pfam" id="PF04060">
    <property type="entry name" value="FeS"/>
    <property type="match status" value="1"/>
</dbReference>
<dbReference type="GO" id="GO:0008168">
    <property type="term" value="F:methyltransferase activity"/>
    <property type="evidence" value="ECO:0007669"/>
    <property type="project" value="UniProtKB-UniRule"/>
</dbReference>
<dbReference type="RefSeq" id="WP_214399952.1">
    <property type="nucleotide sequence ID" value="NZ_LR792632.1"/>
</dbReference>
<dbReference type="KEGG" id="mesg:MLAUSG7_0010"/>
<feature type="binding site" evidence="9">
    <location>
        <begin position="402"/>
        <end position="405"/>
    </location>
    <ligand>
        <name>5-methoxybenzimidazolylcob(I)amide</name>
        <dbReference type="ChEBI" id="CHEBI:157765"/>
    </ligand>
</feature>
<name>A0A8D6SVW8_9EURY</name>
<gene>
    <name evidence="8 12" type="primary">cdhE</name>
    <name evidence="12" type="ORF">MLAUSG7_0010</name>
</gene>
<reference evidence="12 13" key="1">
    <citation type="submission" date="2020-04" db="EMBL/GenBank/DDBJ databases">
        <authorList>
            <consortium name="Genoscope - CEA"/>
            <person name="William W."/>
        </authorList>
    </citation>
    <scope>NUCLEOTIDE SEQUENCE [LARGE SCALE GENOMIC DNA]</scope>
    <source>
        <strain evidence="12 13">SG7</strain>
    </source>
</reference>
<dbReference type="AlphaFoldDB" id="A0A8D6SVW8"/>
<dbReference type="InterPro" id="IPR016041">
    <property type="entry name" value="Ac-CoA_synth_d_su_TIM-brl"/>
</dbReference>
<evidence type="ECO:0000256" key="3">
    <source>
        <dbReference type="ARBA" id="ARBA00022679"/>
    </source>
</evidence>
<dbReference type="InterPro" id="IPR007202">
    <property type="entry name" value="4Fe-4S_dom"/>
</dbReference>
<dbReference type="InterPro" id="IPR011005">
    <property type="entry name" value="Dihydropteroate_synth-like_sf"/>
</dbReference>
<evidence type="ECO:0000256" key="8">
    <source>
        <dbReference type="HAMAP-Rule" id="MF_01136"/>
    </source>
</evidence>
<proteinExistence type="inferred from homology"/>
<dbReference type="GO" id="GO:0005506">
    <property type="term" value="F:iron ion binding"/>
    <property type="evidence" value="ECO:0007669"/>
    <property type="project" value="UniProtKB-UniRule"/>
</dbReference>
<keyword evidence="4 8" id="KW-0479">Metal-binding</keyword>
<dbReference type="InterPro" id="IPR016218">
    <property type="entry name" value="AcylCoA_decarb/synth_gsu"/>
</dbReference>
<sequence>MPKKISVMDIYKLLPKTNCKKCGQPSCMAFAAKLLEKEATVDQCPILNTPKFEENRKKLIELLSPPVKEVWFGNDKRKAVMGGDEVMYRYQLSFFNPTPIGVDISDELSEEEIKSRAKEIENFTFERTGEKLKLDFIVIRNASGDIEKFKKAIEIVEKETDMPICIASLNPEIIKEALKIVKSKVMVYAATKDNLNDMIKVIKELKKEKDVVLVLSSNNVKELKNMAAKCLANGIEDLVLEPYTYPENIAETLDLNVMIRRSAIEKEDKYLGFPILNLPINAYYYALNNDCPISTFFDNKEVVAKMYEATIAGTLLNRYADALIIHGLDIWELMPILTLRQNIYTDPRKPQAVEPGLYPIGNPDENSPVILTTNFSLTFYTVTGDFEKDNVTCWLLVMDTGGKAVDVSVAGGQYNGENAKKLIEETGIADKVNHRIIILPALAASTRGDIEDKTGWTCVVGTRDSSQVGEFLRKNWDRILREWKEKHQK</sequence>
<keyword evidence="7 8" id="KW-0170">Cobalt</keyword>
<dbReference type="SUPFAM" id="SSF51717">
    <property type="entry name" value="Dihydropteroate synthetase-like"/>
    <property type="match status" value="1"/>
</dbReference>
<comment type="function">
    <text evidence="8">Part of a complex that catalyzes the reversible cleavage of acetyl-CoA, allowing autotrophic growth from CO(2).</text>
</comment>
<keyword evidence="2 8" id="KW-0489">Methyltransferase</keyword>
<dbReference type="GeneID" id="65882816"/>
<dbReference type="PIRSF" id="PIRSF000376">
    <property type="entry name" value="AcCoA_decarb_gamma"/>
    <property type="match status" value="1"/>
</dbReference>
<feature type="binding site" evidence="9">
    <location>
        <position position="372"/>
    </location>
    <ligand>
        <name>5-methoxybenzimidazolylcob(I)amide</name>
        <dbReference type="ChEBI" id="CHEBI:157765"/>
    </ligand>
</feature>
<dbReference type="EC" id="2.1.1.245" evidence="8"/>
<dbReference type="InterPro" id="IPR051069">
    <property type="entry name" value="ACDS_complex_subunit"/>
</dbReference>